<dbReference type="EMBL" id="JQCL01000019">
    <property type="protein sequence ID" value="KRO14213.1"/>
    <property type="molecule type" value="Genomic_DNA"/>
</dbReference>
<name>A0A0R2MKL1_9LACO</name>
<reference evidence="1 2" key="1">
    <citation type="journal article" date="2015" name="Genome Announc.">
        <title>Expanding the biotechnology potential of lactobacilli through comparative genomics of 213 strains and associated genera.</title>
        <authorList>
            <person name="Sun Z."/>
            <person name="Harris H.M."/>
            <person name="McCann A."/>
            <person name="Guo C."/>
            <person name="Argimon S."/>
            <person name="Zhang W."/>
            <person name="Yang X."/>
            <person name="Jeffery I.B."/>
            <person name="Cooney J.C."/>
            <person name="Kagawa T.F."/>
            <person name="Liu W."/>
            <person name="Song Y."/>
            <person name="Salvetti E."/>
            <person name="Wrobel A."/>
            <person name="Rasinkangas P."/>
            <person name="Parkhill J."/>
            <person name="Rea M.C."/>
            <person name="O'Sullivan O."/>
            <person name="Ritari J."/>
            <person name="Douillard F.P."/>
            <person name="Paul Ross R."/>
            <person name="Yang R."/>
            <person name="Briner A.E."/>
            <person name="Felis G.E."/>
            <person name="de Vos W.M."/>
            <person name="Barrangou R."/>
            <person name="Klaenhammer T.R."/>
            <person name="Caufield P.W."/>
            <person name="Cui Y."/>
            <person name="Zhang H."/>
            <person name="O'Toole P.W."/>
        </authorList>
    </citation>
    <scope>NUCLEOTIDE SEQUENCE [LARGE SCALE GENOMIC DNA]</scope>
    <source>
        <strain evidence="1 2">LMG 26013</strain>
    </source>
</reference>
<dbReference type="STRING" id="942150.IV64_GL001697"/>
<protein>
    <submittedName>
        <fullName evidence="1">Uncharacterized protein</fullName>
    </submittedName>
</protein>
<dbReference type="PATRIC" id="fig|942150.3.peg.1753"/>
<dbReference type="AlphaFoldDB" id="A0A0R2MKL1"/>
<sequence>MNYLKHGLIAAGVVIASFGMFQTTAQAKKATEIYAKNSFLDTYAANRNYFLDDGDAYGEVMKTYNPNAKPWITLITKDKTYKYVRSSDVTTKPIYISDNTHSRKWWSSPRKAIVTKSTIIYKIRNHKSSKNNYIVKRSRLKRGTVITVQHTSNYDWSVKKAGYAHNSRYFWVMDRSSKANWITPYSKYWTVYNDSLSVDKQLVRKSAKNAWIYNNPGKKKRYNLKNFKSSYVWTATRSQKVRSGAIYYYVTNSNHSLRGWVWRGHLKNDPKAD</sequence>
<gene>
    <name evidence="1" type="ORF">IV64_GL001697</name>
</gene>
<proteinExistence type="predicted"/>
<keyword evidence="2" id="KW-1185">Reference proteome</keyword>
<accession>A0A0R2MKL1</accession>
<organism evidence="1 2">
    <name type="scientific">Lactiplantibacillus xiangfangensis</name>
    <dbReference type="NCBI Taxonomy" id="942150"/>
    <lineage>
        <taxon>Bacteria</taxon>
        <taxon>Bacillati</taxon>
        <taxon>Bacillota</taxon>
        <taxon>Bacilli</taxon>
        <taxon>Lactobacillales</taxon>
        <taxon>Lactobacillaceae</taxon>
        <taxon>Lactiplantibacillus</taxon>
    </lineage>
</organism>
<dbReference type="Proteomes" id="UP000051783">
    <property type="component" value="Unassembled WGS sequence"/>
</dbReference>
<evidence type="ECO:0000313" key="2">
    <source>
        <dbReference type="Proteomes" id="UP000051783"/>
    </source>
</evidence>
<evidence type="ECO:0000313" key="1">
    <source>
        <dbReference type="EMBL" id="KRO14213.1"/>
    </source>
</evidence>
<comment type="caution">
    <text evidence="1">The sequence shown here is derived from an EMBL/GenBank/DDBJ whole genome shotgun (WGS) entry which is preliminary data.</text>
</comment>